<sequence length="909" mass="104923">MTKNNAGLKEFDDVKTIKDEISRLKKDIAFKEEIFELSPNYIILLGLNGEILEVNNAAKKLISRVNNQCIAEKISNLKIIPSEEYQKYIDCIAIIFNNKKNRPFKSYFLDKGGEYRHVKVYISPVKSGNEIIAVSIFATDITDLKLMKDSLRESLSLHKATLESVASGVMVVNQKGIVTSYNQKFLEMWDIPSKMINPGYDEQLLDYITGCLKDPVAFREKIEELYDNPRKISIDILEFKDGRVYQRYSQPQLIGNEVTGRVWSFSDLTNLKKTKDSLRKSVAYYKTIFEHSGTATLIVDENNTISLANSEIENIFGYHPSEIMGKKTWMDFVLPEFLPQMMEYQQLRYTNSTSAPENYEFRIIDKYGQIKDIYANICLIPGTRRTLASIMDVTERNQAMARIKESETLYRTLAEAVEEFVFIINKEDQLEYINEYAARKWKLNPDEVLGKPRCELFPAETNELQGRYLKRVFEIKNTLRGENLLTMSPESMWLDTLLIPLKNEEGNVEKVLGVARDITEQKEYELLLSRQNEIHKAMGTILTEAIVSKNEDELTQTCLRVCEDITHSEFGFICERDGNGEVNHLAINPVMLGECKLKEYDFYPILKKLKIKNLWKHLQKKPYPVIYNDLNPLELEILLGNYPIIKNMLISPLLRNGEFMGLIGLCNKESDFDFYDRKTMENISTTIVEALLRKRAEEKLKKALDDKEMLVREIHHRTKNNLMIMVSLLNLTSADIEDEKSREIFHQIQTRAKSMALIHEKLYRSNNIKQINFGDYIRHLARDLFNSFLEDQERVELVMELEDLNLDINTAIPLGLILNELLTNSMKYAFPNGQHGIITIKFFKEAEKYVMIVSDDGIGLPADLDIEKTDTLGLQLVKSLIGQIEGIISVKRDSGTNITTQFQEDDYLS</sequence>
<evidence type="ECO:0000259" key="2">
    <source>
        <dbReference type="PROSITE" id="PS50112"/>
    </source>
</evidence>
<dbReference type="InterPro" id="IPR035965">
    <property type="entry name" value="PAS-like_dom_sf"/>
</dbReference>
<proteinExistence type="predicted"/>
<evidence type="ECO:0000259" key="1">
    <source>
        <dbReference type="PROSITE" id="PS50109"/>
    </source>
</evidence>
<dbReference type="SUPFAM" id="SSF55781">
    <property type="entry name" value="GAF domain-like"/>
    <property type="match status" value="1"/>
</dbReference>
<dbReference type="RefSeq" id="WP_100909007.1">
    <property type="nucleotide sequence ID" value="NZ_CP017768.1"/>
</dbReference>
<dbReference type="Pfam" id="PF13188">
    <property type="entry name" value="PAS_8"/>
    <property type="match status" value="1"/>
</dbReference>
<evidence type="ECO:0000313" key="5">
    <source>
        <dbReference type="Proteomes" id="UP000232631"/>
    </source>
</evidence>
<feature type="domain" description="Histidine kinase" evidence="1">
    <location>
        <begin position="713"/>
        <end position="906"/>
    </location>
</feature>
<keyword evidence="5" id="KW-1185">Reference proteome</keyword>
<dbReference type="InterPro" id="IPR003594">
    <property type="entry name" value="HATPase_dom"/>
</dbReference>
<feature type="domain" description="PAS" evidence="2">
    <location>
        <begin position="281"/>
        <end position="336"/>
    </location>
</feature>
<dbReference type="NCBIfam" id="TIGR00229">
    <property type="entry name" value="sensory_box"/>
    <property type="match status" value="3"/>
</dbReference>
<protein>
    <submittedName>
        <fullName evidence="4">Diguanylate cyclase</fullName>
    </submittedName>
</protein>
<dbReference type="InterPro" id="IPR003018">
    <property type="entry name" value="GAF"/>
</dbReference>
<dbReference type="SMART" id="SM00387">
    <property type="entry name" value="HATPase_c"/>
    <property type="match status" value="1"/>
</dbReference>
<dbReference type="Pfam" id="PF08447">
    <property type="entry name" value="PAS_3"/>
    <property type="match status" value="1"/>
</dbReference>
<dbReference type="Proteomes" id="UP000232631">
    <property type="component" value="Chromosome"/>
</dbReference>
<feature type="domain" description="PAC" evidence="3">
    <location>
        <begin position="478"/>
        <end position="530"/>
    </location>
</feature>
<evidence type="ECO:0000259" key="3">
    <source>
        <dbReference type="PROSITE" id="PS50113"/>
    </source>
</evidence>
<dbReference type="InterPro" id="IPR005467">
    <property type="entry name" value="His_kinase_dom"/>
</dbReference>
<dbReference type="EMBL" id="CP017768">
    <property type="protein sequence ID" value="AUB59752.1"/>
    <property type="molecule type" value="Genomic_DNA"/>
</dbReference>
<evidence type="ECO:0000313" key="4">
    <source>
        <dbReference type="EMBL" id="AUB59752.1"/>
    </source>
</evidence>
<accession>A0A2H4VNU8</accession>
<dbReference type="CDD" id="cd00130">
    <property type="entry name" value="PAS"/>
    <property type="match status" value="3"/>
</dbReference>
<dbReference type="PROSITE" id="PS50113">
    <property type="entry name" value="PAC"/>
    <property type="match status" value="1"/>
</dbReference>
<organism evidence="4 5">
    <name type="scientific">Methanobacterium subterraneum</name>
    <dbReference type="NCBI Taxonomy" id="59277"/>
    <lineage>
        <taxon>Archaea</taxon>
        <taxon>Methanobacteriati</taxon>
        <taxon>Methanobacteriota</taxon>
        <taxon>Methanomada group</taxon>
        <taxon>Methanobacteria</taxon>
        <taxon>Methanobacteriales</taxon>
        <taxon>Methanobacteriaceae</taxon>
        <taxon>Methanobacterium</taxon>
    </lineage>
</organism>
<dbReference type="KEGG" id="msub:BK009_03115"/>
<reference evidence="4 5" key="1">
    <citation type="submission" date="2016-10" db="EMBL/GenBank/DDBJ databases">
        <title>Comparative genomics between deep and shallow subseafloor isolates.</title>
        <authorList>
            <person name="Ishii S."/>
            <person name="Miller J.R."/>
            <person name="Sutton G."/>
            <person name="Suzuki S."/>
            <person name="Methe B."/>
            <person name="Inagaki F."/>
            <person name="Imachi H."/>
        </authorList>
    </citation>
    <scope>NUCLEOTIDE SEQUENCE [LARGE SCALE GENOMIC DNA]</scope>
    <source>
        <strain evidence="4 5">A8p</strain>
    </source>
</reference>
<dbReference type="InterPro" id="IPR000700">
    <property type="entry name" value="PAS-assoc_C"/>
</dbReference>
<dbReference type="Pfam" id="PF02518">
    <property type="entry name" value="HATPase_c"/>
    <property type="match status" value="1"/>
</dbReference>
<dbReference type="SUPFAM" id="SSF55785">
    <property type="entry name" value="PYP-like sensor domain (PAS domain)"/>
    <property type="match status" value="4"/>
</dbReference>
<dbReference type="InterPro" id="IPR036890">
    <property type="entry name" value="HATPase_C_sf"/>
</dbReference>
<dbReference type="InterPro" id="IPR000014">
    <property type="entry name" value="PAS"/>
</dbReference>
<dbReference type="InterPro" id="IPR013656">
    <property type="entry name" value="PAS_4"/>
</dbReference>
<dbReference type="Gene3D" id="3.30.450.20">
    <property type="entry name" value="PAS domain"/>
    <property type="match status" value="5"/>
</dbReference>
<dbReference type="PANTHER" id="PTHR43065">
    <property type="entry name" value="SENSOR HISTIDINE KINASE"/>
    <property type="match status" value="1"/>
</dbReference>
<dbReference type="InterPro" id="IPR001610">
    <property type="entry name" value="PAC"/>
</dbReference>
<dbReference type="GeneID" id="35125440"/>
<name>A0A2H4VNU8_9EURY</name>
<dbReference type="SMART" id="SM00091">
    <property type="entry name" value="PAS"/>
    <property type="match status" value="4"/>
</dbReference>
<dbReference type="PANTHER" id="PTHR43065:SF23">
    <property type="entry name" value="SENSOR HISTIDINE KINASE PDTAS"/>
    <property type="match status" value="1"/>
</dbReference>
<dbReference type="Pfam" id="PF13426">
    <property type="entry name" value="PAS_9"/>
    <property type="match status" value="1"/>
</dbReference>
<dbReference type="InterPro" id="IPR013655">
    <property type="entry name" value="PAS_fold_3"/>
</dbReference>
<dbReference type="PROSITE" id="PS50112">
    <property type="entry name" value="PAS"/>
    <property type="match status" value="2"/>
</dbReference>
<dbReference type="SUPFAM" id="SSF55874">
    <property type="entry name" value="ATPase domain of HSP90 chaperone/DNA topoisomerase II/histidine kinase"/>
    <property type="match status" value="1"/>
</dbReference>
<dbReference type="PROSITE" id="PS50109">
    <property type="entry name" value="HIS_KIN"/>
    <property type="match status" value="1"/>
</dbReference>
<gene>
    <name evidence="4" type="ORF">BK009_03115</name>
</gene>
<dbReference type="Pfam" id="PF13185">
    <property type="entry name" value="GAF_2"/>
    <property type="match status" value="1"/>
</dbReference>
<feature type="domain" description="PAS" evidence="2">
    <location>
        <begin position="406"/>
        <end position="476"/>
    </location>
</feature>
<dbReference type="AlphaFoldDB" id="A0A2H4VNU8"/>
<dbReference type="Gene3D" id="3.30.565.10">
    <property type="entry name" value="Histidine kinase-like ATPase, C-terminal domain"/>
    <property type="match status" value="1"/>
</dbReference>
<dbReference type="Pfam" id="PF08448">
    <property type="entry name" value="PAS_4"/>
    <property type="match status" value="1"/>
</dbReference>
<dbReference type="SMART" id="SM00086">
    <property type="entry name" value="PAC"/>
    <property type="match status" value="3"/>
</dbReference>
<dbReference type="Pfam" id="PF07568">
    <property type="entry name" value="HisKA_2"/>
    <property type="match status" value="1"/>
</dbReference>
<dbReference type="InterPro" id="IPR011495">
    <property type="entry name" value="Sig_transdc_His_kin_sub2_dim/P"/>
</dbReference>